<evidence type="ECO:0000313" key="3">
    <source>
        <dbReference type="Proteomes" id="UP000006038"/>
    </source>
</evidence>
<evidence type="ECO:0000256" key="1">
    <source>
        <dbReference type="SAM" id="MobiDB-lite"/>
    </source>
</evidence>
<dbReference type="EnsemblPlants" id="OB04G36160.1">
    <property type="protein sequence ID" value="OB04G36160.1"/>
    <property type="gene ID" value="OB04G36160"/>
</dbReference>
<feature type="region of interest" description="Disordered" evidence="1">
    <location>
        <begin position="1"/>
        <end position="31"/>
    </location>
</feature>
<dbReference type="HOGENOM" id="CLU_2392421_0_0_1"/>
<keyword evidence="3" id="KW-1185">Reference proteome</keyword>
<dbReference type="Proteomes" id="UP000006038">
    <property type="component" value="Chromosome 4"/>
</dbReference>
<proteinExistence type="predicted"/>
<dbReference type="Gramene" id="OB04G36160.1">
    <property type="protein sequence ID" value="OB04G36160.1"/>
    <property type="gene ID" value="OB04G36160"/>
</dbReference>
<reference evidence="2" key="1">
    <citation type="journal article" date="2013" name="Nat. Commun.">
        <title>Whole-genome sequencing of Oryza brachyantha reveals mechanisms underlying Oryza genome evolution.</title>
        <authorList>
            <person name="Chen J."/>
            <person name="Huang Q."/>
            <person name="Gao D."/>
            <person name="Wang J."/>
            <person name="Lang Y."/>
            <person name="Liu T."/>
            <person name="Li B."/>
            <person name="Bai Z."/>
            <person name="Luis Goicoechea J."/>
            <person name="Liang C."/>
            <person name="Chen C."/>
            <person name="Zhang W."/>
            <person name="Sun S."/>
            <person name="Liao Y."/>
            <person name="Zhang X."/>
            <person name="Yang L."/>
            <person name="Song C."/>
            <person name="Wang M."/>
            <person name="Shi J."/>
            <person name="Liu G."/>
            <person name="Liu J."/>
            <person name="Zhou H."/>
            <person name="Zhou W."/>
            <person name="Yu Q."/>
            <person name="An N."/>
            <person name="Chen Y."/>
            <person name="Cai Q."/>
            <person name="Wang B."/>
            <person name="Liu B."/>
            <person name="Min J."/>
            <person name="Huang Y."/>
            <person name="Wu H."/>
            <person name="Li Z."/>
            <person name="Zhang Y."/>
            <person name="Yin Y."/>
            <person name="Song W."/>
            <person name="Jiang J."/>
            <person name="Jackson S.A."/>
            <person name="Wing R.A."/>
            <person name="Wang J."/>
            <person name="Chen M."/>
        </authorList>
    </citation>
    <scope>NUCLEOTIDE SEQUENCE [LARGE SCALE GENOMIC DNA]</scope>
    <source>
        <strain evidence="2">cv. IRGC 101232</strain>
    </source>
</reference>
<accession>J3M2J1</accession>
<sequence>RSKEEERGAGGKVRGEKRTVGFDSNEISSKQQPALPPLAGFVYFRGLNQFSSLTQSFLVRSLLLLLLLSLVGRSRTSASCAFDMVMQTTAAKGN</sequence>
<feature type="compositionally biased region" description="Basic and acidic residues" evidence="1">
    <location>
        <begin position="1"/>
        <end position="20"/>
    </location>
</feature>
<name>J3M2J1_ORYBR</name>
<evidence type="ECO:0000313" key="2">
    <source>
        <dbReference type="EnsemblPlants" id="OB04G36160.1"/>
    </source>
</evidence>
<dbReference type="AlphaFoldDB" id="J3M2J1"/>
<organism evidence="2">
    <name type="scientific">Oryza brachyantha</name>
    <name type="common">malo sina</name>
    <dbReference type="NCBI Taxonomy" id="4533"/>
    <lineage>
        <taxon>Eukaryota</taxon>
        <taxon>Viridiplantae</taxon>
        <taxon>Streptophyta</taxon>
        <taxon>Embryophyta</taxon>
        <taxon>Tracheophyta</taxon>
        <taxon>Spermatophyta</taxon>
        <taxon>Magnoliopsida</taxon>
        <taxon>Liliopsida</taxon>
        <taxon>Poales</taxon>
        <taxon>Poaceae</taxon>
        <taxon>BOP clade</taxon>
        <taxon>Oryzoideae</taxon>
        <taxon>Oryzeae</taxon>
        <taxon>Oryzinae</taxon>
        <taxon>Oryza</taxon>
    </lineage>
</organism>
<reference evidence="2" key="2">
    <citation type="submission" date="2013-04" db="UniProtKB">
        <authorList>
            <consortium name="EnsemblPlants"/>
        </authorList>
    </citation>
    <scope>IDENTIFICATION</scope>
</reference>
<protein>
    <submittedName>
        <fullName evidence="2">Uncharacterized protein</fullName>
    </submittedName>
</protein>